<protein>
    <submittedName>
        <fullName evidence="2">Serine/threonine protein phosphatase 1</fullName>
    </submittedName>
</protein>
<dbReference type="Proteomes" id="UP000237684">
    <property type="component" value="Unassembled WGS sequence"/>
</dbReference>
<dbReference type="EMBL" id="NIGF01000005">
    <property type="protein sequence ID" value="PQV64360.1"/>
    <property type="molecule type" value="Genomic_DNA"/>
</dbReference>
<reference evidence="2 3" key="1">
    <citation type="journal article" date="2018" name="Syst. Appl. Microbiol.">
        <title>Abditibacterium utsteinense sp. nov., the first cultivated member of candidate phylum FBP, isolated from ice-free Antarctic soil samples.</title>
        <authorList>
            <person name="Tahon G."/>
            <person name="Tytgat B."/>
            <person name="Lebbe L."/>
            <person name="Carlier A."/>
            <person name="Willems A."/>
        </authorList>
    </citation>
    <scope>NUCLEOTIDE SEQUENCE [LARGE SCALE GENOMIC DNA]</scope>
    <source>
        <strain evidence="2 3">LMG 29911</strain>
    </source>
</reference>
<organism evidence="2 3">
    <name type="scientific">Abditibacterium utsteinense</name>
    <dbReference type="NCBI Taxonomy" id="1960156"/>
    <lineage>
        <taxon>Bacteria</taxon>
        <taxon>Pseudomonadati</taxon>
        <taxon>Abditibacteriota</taxon>
        <taxon>Abditibacteriia</taxon>
        <taxon>Abditibacteriales</taxon>
        <taxon>Abditibacteriaceae</taxon>
        <taxon>Abditibacterium</taxon>
    </lineage>
</organism>
<dbReference type="GO" id="GO:0008803">
    <property type="term" value="F:bis(5'-nucleosyl)-tetraphosphatase (symmetrical) activity"/>
    <property type="evidence" value="ECO:0007669"/>
    <property type="project" value="TreeGrafter"/>
</dbReference>
<comment type="caution">
    <text evidence="2">The sequence shown here is derived from an EMBL/GenBank/DDBJ whole genome shotgun (WGS) entry which is preliminary data.</text>
</comment>
<accession>A0A2S8SU96</accession>
<dbReference type="InterPro" id="IPR029052">
    <property type="entry name" value="Metallo-depent_PP-like"/>
</dbReference>
<proteinExistence type="predicted"/>
<dbReference type="GO" id="GO:0110154">
    <property type="term" value="P:RNA decapping"/>
    <property type="evidence" value="ECO:0007669"/>
    <property type="project" value="TreeGrafter"/>
</dbReference>
<name>A0A2S8SU96_9BACT</name>
<dbReference type="Pfam" id="PF00149">
    <property type="entry name" value="Metallophos"/>
    <property type="match status" value="1"/>
</dbReference>
<dbReference type="InParanoid" id="A0A2S8SU96"/>
<dbReference type="OrthoDB" id="384253at2"/>
<evidence type="ECO:0000313" key="2">
    <source>
        <dbReference type="EMBL" id="PQV64360.1"/>
    </source>
</evidence>
<dbReference type="PANTHER" id="PTHR42850">
    <property type="entry name" value="METALLOPHOSPHOESTERASE"/>
    <property type="match status" value="1"/>
</dbReference>
<dbReference type="RefSeq" id="WP_105483155.1">
    <property type="nucleotide sequence ID" value="NZ_NIGF01000005.1"/>
</dbReference>
<dbReference type="GO" id="GO:0005737">
    <property type="term" value="C:cytoplasm"/>
    <property type="evidence" value="ECO:0007669"/>
    <property type="project" value="TreeGrafter"/>
</dbReference>
<dbReference type="SUPFAM" id="SSF56300">
    <property type="entry name" value="Metallo-dependent phosphatases"/>
    <property type="match status" value="1"/>
</dbReference>
<evidence type="ECO:0000259" key="1">
    <source>
        <dbReference type="Pfam" id="PF00149"/>
    </source>
</evidence>
<feature type="domain" description="Calcineurin-like phosphoesterase" evidence="1">
    <location>
        <begin position="6"/>
        <end position="173"/>
    </location>
</feature>
<keyword evidence="3" id="KW-1185">Reference proteome</keyword>
<dbReference type="Gene3D" id="3.60.21.10">
    <property type="match status" value="1"/>
</dbReference>
<dbReference type="AlphaFoldDB" id="A0A2S8SU96"/>
<sequence>METKARILAIGDVHGCSRALDALLELVAPRDEDTLVFLGDYIDRGPDSRGVLERLIGLSKRPDFVALRGNHDLWMINARYQKRWFRSWLGAGVGGAETLKSYGAQNLDVIPDSHWKFLESLRPFYETEKFLFTHASLDGNLPLENQSEEWLFWRRASEATPHFSGKTLICGHTSQENGVPLDLGHAICIDTEAYGGGWLSCLDVEALYLYQANQNGETREGGLGDFLL</sequence>
<gene>
    <name evidence="2" type="ORF">B1R32_10541</name>
</gene>
<dbReference type="InterPro" id="IPR004843">
    <property type="entry name" value="Calcineurin-like_PHP"/>
</dbReference>
<dbReference type="GO" id="GO:0016791">
    <property type="term" value="F:phosphatase activity"/>
    <property type="evidence" value="ECO:0007669"/>
    <property type="project" value="TreeGrafter"/>
</dbReference>
<dbReference type="PANTHER" id="PTHR42850:SF4">
    <property type="entry name" value="ZINC-DEPENDENT ENDOPOLYPHOSPHATASE"/>
    <property type="match status" value="1"/>
</dbReference>
<dbReference type="InterPro" id="IPR050126">
    <property type="entry name" value="Ap4A_hydrolase"/>
</dbReference>
<evidence type="ECO:0000313" key="3">
    <source>
        <dbReference type="Proteomes" id="UP000237684"/>
    </source>
</evidence>
<dbReference type="CDD" id="cd00144">
    <property type="entry name" value="MPP_PPP_family"/>
    <property type="match status" value="1"/>
</dbReference>